<feature type="domain" description="Carrier" evidence="4">
    <location>
        <begin position="28"/>
        <end position="105"/>
    </location>
</feature>
<comment type="caution">
    <text evidence="5">The sequence shown here is derived from an EMBL/GenBank/DDBJ whole genome shotgun (WGS) entry which is preliminary data.</text>
</comment>
<dbReference type="SUPFAM" id="SSF47336">
    <property type="entry name" value="ACP-like"/>
    <property type="match status" value="1"/>
</dbReference>
<feature type="region of interest" description="Disordered" evidence="3">
    <location>
        <begin position="140"/>
        <end position="172"/>
    </location>
</feature>
<feature type="region of interest" description="Disordered" evidence="3">
    <location>
        <begin position="1"/>
        <end position="20"/>
    </location>
</feature>
<evidence type="ECO:0000256" key="1">
    <source>
        <dbReference type="ARBA" id="ARBA00022450"/>
    </source>
</evidence>
<sequence length="192" mass="21079">MAADSQWQDQQKGAAGGGCHRTAGPLRSAANRHRAAVCEIWAQLLNVEASQISTQTDFFELGGHSLLVMRLVTRLNDTFAINLAIQDLYQQMTVANISRHIDDIFTLHVSDTTHSPLHPTSRNLPYDDPRIIPRFAGARRQCTAPPRRSEATPSKSPGCGAETTANSKKRRTKTISVGVICQRFSGPCDQAR</sequence>
<dbReference type="AlphaFoldDB" id="A0A0L0EMJ6"/>
<dbReference type="Pfam" id="PF00550">
    <property type="entry name" value="PP-binding"/>
    <property type="match status" value="1"/>
</dbReference>
<dbReference type="InterPro" id="IPR006162">
    <property type="entry name" value="Ppantetheine_attach_site"/>
</dbReference>
<evidence type="ECO:0000259" key="4">
    <source>
        <dbReference type="PROSITE" id="PS50075"/>
    </source>
</evidence>
<feature type="compositionally biased region" description="Polar residues" evidence="3">
    <location>
        <begin position="1"/>
        <end position="11"/>
    </location>
</feature>
<evidence type="ECO:0000313" key="6">
    <source>
        <dbReference type="Proteomes" id="UP000036850"/>
    </source>
</evidence>
<dbReference type="InterPro" id="IPR009081">
    <property type="entry name" value="PP-bd_ACP"/>
</dbReference>
<organism evidence="5 6">
    <name type="scientific">Pseudoalteromonas rubra</name>
    <dbReference type="NCBI Taxonomy" id="43658"/>
    <lineage>
        <taxon>Bacteria</taxon>
        <taxon>Pseudomonadati</taxon>
        <taxon>Pseudomonadota</taxon>
        <taxon>Gammaproteobacteria</taxon>
        <taxon>Alteromonadales</taxon>
        <taxon>Pseudoalteromonadaceae</taxon>
        <taxon>Pseudoalteromonas</taxon>
    </lineage>
</organism>
<evidence type="ECO:0000256" key="3">
    <source>
        <dbReference type="SAM" id="MobiDB-lite"/>
    </source>
</evidence>
<proteinExistence type="predicted"/>
<dbReference type="PROSITE" id="PS50075">
    <property type="entry name" value="CARRIER"/>
    <property type="match status" value="1"/>
</dbReference>
<name>A0A0L0EMJ6_9GAMM</name>
<dbReference type="GO" id="GO:0044550">
    <property type="term" value="P:secondary metabolite biosynthetic process"/>
    <property type="evidence" value="ECO:0007669"/>
    <property type="project" value="TreeGrafter"/>
</dbReference>
<dbReference type="InterPro" id="IPR020806">
    <property type="entry name" value="PKS_PP-bd"/>
</dbReference>
<dbReference type="Proteomes" id="UP000036850">
    <property type="component" value="Unassembled WGS sequence"/>
</dbReference>
<dbReference type="GO" id="GO:0005737">
    <property type="term" value="C:cytoplasm"/>
    <property type="evidence" value="ECO:0007669"/>
    <property type="project" value="TreeGrafter"/>
</dbReference>
<keyword evidence="1" id="KW-0596">Phosphopantetheine</keyword>
<keyword evidence="2" id="KW-0597">Phosphoprotein</keyword>
<dbReference type="GO" id="GO:0043041">
    <property type="term" value="P:amino acid activation for nonribosomal peptide biosynthetic process"/>
    <property type="evidence" value="ECO:0007669"/>
    <property type="project" value="TreeGrafter"/>
</dbReference>
<dbReference type="OrthoDB" id="6297021at2"/>
<protein>
    <recommendedName>
        <fullName evidence="4">Carrier domain-containing protein</fullName>
    </recommendedName>
</protein>
<evidence type="ECO:0000313" key="5">
    <source>
        <dbReference type="EMBL" id="KNC65575.1"/>
    </source>
</evidence>
<dbReference type="PANTHER" id="PTHR45527">
    <property type="entry name" value="NONRIBOSOMAL PEPTIDE SYNTHETASE"/>
    <property type="match status" value="1"/>
</dbReference>
<dbReference type="PANTHER" id="PTHR45527:SF1">
    <property type="entry name" value="FATTY ACID SYNTHASE"/>
    <property type="match status" value="1"/>
</dbReference>
<dbReference type="SMART" id="SM00823">
    <property type="entry name" value="PKS_PP"/>
    <property type="match status" value="1"/>
</dbReference>
<accession>A0A0L0EMJ6</accession>
<dbReference type="GO" id="GO:0031177">
    <property type="term" value="F:phosphopantetheine binding"/>
    <property type="evidence" value="ECO:0007669"/>
    <property type="project" value="InterPro"/>
</dbReference>
<dbReference type="Gene3D" id="1.10.1200.10">
    <property type="entry name" value="ACP-like"/>
    <property type="match status" value="1"/>
</dbReference>
<reference evidence="6" key="1">
    <citation type="submission" date="2015-07" db="EMBL/GenBank/DDBJ databases">
        <title>Draft genome sequence of a Pseudoalteromonas rubra strain, OCN096, isolated from Kaneohe Bay, Oahu, Hawaii.</title>
        <authorList>
            <person name="Beurmann S."/>
            <person name="Ushijima B."/>
            <person name="Belcaid M."/>
            <person name="Callahan S.M."/>
            <person name="Aeby G.S."/>
        </authorList>
    </citation>
    <scope>NUCLEOTIDE SEQUENCE [LARGE SCALE GENOMIC DNA]</scope>
    <source>
        <strain evidence="6">OCN096</strain>
    </source>
</reference>
<dbReference type="InterPro" id="IPR036736">
    <property type="entry name" value="ACP-like_sf"/>
</dbReference>
<dbReference type="EMBL" id="LFZX01000260">
    <property type="protein sequence ID" value="KNC65575.1"/>
    <property type="molecule type" value="Genomic_DNA"/>
</dbReference>
<evidence type="ECO:0000256" key="2">
    <source>
        <dbReference type="ARBA" id="ARBA00022553"/>
    </source>
</evidence>
<gene>
    <name evidence="5" type="ORF">AC626_22260</name>
</gene>
<dbReference type="PROSITE" id="PS00012">
    <property type="entry name" value="PHOSPHOPANTETHEINE"/>
    <property type="match status" value="1"/>
</dbReference>